<name>A0A927C4N5_9GAMM</name>
<sequence length="274" mass="30471">MNVTTMDRFFLQAGQVDLWFFSTDDPRLQRELAEHKALLSSEEQAQSDQLLNPLQHRDFILNRAMLRSVLAVYGDFTPQTVDFSVNQFGKPQLGDSSARALREAAGHDLHFNTAYSAGISICAVARDDVGVDIESHPDSAGMLAAADDYLSKAELQALRAQPEAGQLAQFFRYWTLKEAWLKARGEGLSVSLQDFSMLLDGEQIGFDGPDKDLWQFRLLGQNDSHTAALALKGELANIRCFQASSFAEIRTLNSTEEAIDALSRVHSQFIARRA</sequence>
<dbReference type="RefSeq" id="WP_190765771.1">
    <property type="nucleotide sequence ID" value="NZ_JACXLD010000006.1"/>
</dbReference>
<dbReference type="InterPro" id="IPR037143">
    <property type="entry name" value="4-PPantetheinyl_Trfase_dom_sf"/>
</dbReference>
<accession>A0A927C4N5</accession>
<protein>
    <submittedName>
        <fullName evidence="4">4'-phosphopantetheinyl transferase superfamily protein</fullName>
    </submittedName>
</protein>
<reference evidence="4" key="1">
    <citation type="submission" date="2020-09" db="EMBL/GenBank/DDBJ databases">
        <authorList>
            <person name="Yoon J.-W."/>
        </authorList>
    </citation>
    <scope>NUCLEOTIDE SEQUENCE</scope>
    <source>
        <strain evidence="4">KMU-158</strain>
    </source>
</reference>
<proteinExistence type="inferred from homology"/>
<dbReference type="GO" id="GO:0000287">
    <property type="term" value="F:magnesium ion binding"/>
    <property type="evidence" value="ECO:0007669"/>
    <property type="project" value="InterPro"/>
</dbReference>
<dbReference type="PANTHER" id="PTHR12215:SF10">
    <property type="entry name" value="L-AMINOADIPATE-SEMIALDEHYDE DEHYDROGENASE-PHOSPHOPANTETHEINYL TRANSFERASE"/>
    <property type="match status" value="1"/>
</dbReference>
<comment type="caution">
    <text evidence="4">The sequence shown here is derived from an EMBL/GenBank/DDBJ whole genome shotgun (WGS) entry which is preliminary data.</text>
</comment>
<dbReference type="PANTHER" id="PTHR12215">
    <property type="entry name" value="PHOSPHOPANTETHEINE TRANSFERASE"/>
    <property type="match status" value="1"/>
</dbReference>
<dbReference type="InterPro" id="IPR008278">
    <property type="entry name" value="4-PPantetheinyl_Trfase_dom"/>
</dbReference>
<dbReference type="Pfam" id="PF01648">
    <property type="entry name" value="ACPS"/>
    <property type="match status" value="1"/>
</dbReference>
<keyword evidence="2 4" id="KW-0808">Transferase</keyword>
<dbReference type="GO" id="GO:0008897">
    <property type="term" value="F:holo-[acyl-carrier-protein] synthase activity"/>
    <property type="evidence" value="ECO:0007669"/>
    <property type="project" value="InterPro"/>
</dbReference>
<dbReference type="Proteomes" id="UP000610558">
    <property type="component" value="Unassembled WGS sequence"/>
</dbReference>
<dbReference type="InterPro" id="IPR050559">
    <property type="entry name" value="P-Pant_transferase_sf"/>
</dbReference>
<evidence type="ECO:0000313" key="5">
    <source>
        <dbReference type="Proteomes" id="UP000610558"/>
    </source>
</evidence>
<evidence type="ECO:0000259" key="3">
    <source>
        <dbReference type="Pfam" id="PF01648"/>
    </source>
</evidence>
<feature type="domain" description="4'-phosphopantetheinyl transferase" evidence="3">
    <location>
        <begin position="129"/>
        <end position="203"/>
    </location>
</feature>
<comment type="similarity">
    <text evidence="1">Belongs to the P-Pant transferase superfamily. Gsp/Sfp/HetI/AcpT family.</text>
</comment>
<evidence type="ECO:0000256" key="2">
    <source>
        <dbReference type="ARBA" id="ARBA00022679"/>
    </source>
</evidence>
<dbReference type="SUPFAM" id="SSF56214">
    <property type="entry name" value="4'-phosphopantetheinyl transferase"/>
    <property type="match status" value="2"/>
</dbReference>
<dbReference type="AlphaFoldDB" id="A0A927C4N5"/>
<dbReference type="GO" id="GO:0019878">
    <property type="term" value="P:lysine biosynthetic process via aminoadipic acid"/>
    <property type="evidence" value="ECO:0007669"/>
    <property type="project" value="TreeGrafter"/>
</dbReference>
<keyword evidence="5" id="KW-1185">Reference proteome</keyword>
<evidence type="ECO:0000256" key="1">
    <source>
        <dbReference type="ARBA" id="ARBA00010990"/>
    </source>
</evidence>
<organism evidence="4 5">
    <name type="scientific">Spongiibacter pelagi</name>
    <dbReference type="NCBI Taxonomy" id="2760804"/>
    <lineage>
        <taxon>Bacteria</taxon>
        <taxon>Pseudomonadati</taxon>
        <taxon>Pseudomonadota</taxon>
        <taxon>Gammaproteobacteria</taxon>
        <taxon>Cellvibrionales</taxon>
        <taxon>Spongiibacteraceae</taxon>
        <taxon>Spongiibacter</taxon>
    </lineage>
</organism>
<gene>
    <name evidence="4" type="ORF">IB286_11800</name>
</gene>
<dbReference type="EMBL" id="JACXLD010000006">
    <property type="protein sequence ID" value="MBD2859686.1"/>
    <property type="molecule type" value="Genomic_DNA"/>
</dbReference>
<evidence type="ECO:0000313" key="4">
    <source>
        <dbReference type="EMBL" id="MBD2859686.1"/>
    </source>
</evidence>
<dbReference type="GO" id="GO:0005829">
    <property type="term" value="C:cytosol"/>
    <property type="evidence" value="ECO:0007669"/>
    <property type="project" value="TreeGrafter"/>
</dbReference>
<dbReference type="Gene3D" id="3.90.470.20">
    <property type="entry name" value="4'-phosphopantetheinyl transferase domain"/>
    <property type="match status" value="2"/>
</dbReference>